<dbReference type="InterPro" id="IPR037053">
    <property type="entry name" value="Phage_tail_collar_dom_sf"/>
</dbReference>
<evidence type="ECO:0000313" key="4">
    <source>
        <dbReference type="EMBL" id="WPU63776.1"/>
    </source>
</evidence>
<reference evidence="4 5" key="1">
    <citation type="submission" date="2023-11" db="EMBL/GenBank/DDBJ databases">
        <title>Peredibacter starrii A3.12.</title>
        <authorList>
            <person name="Mitchell R.J."/>
        </authorList>
    </citation>
    <scope>NUCLEOTIDE SEQUENCE [LARGE SCALE GENOMIC DNA]</scope>
    <source>
        <strain evidence="4 5">A3.12</strain>
    </source>
</reference>
<organism evidence="4 5">
    <name type="scientific">Peredibacter starrii</name>
    <dbReference type="NCBI Taxonomy" id="28202"/>
    <lineage>
        <taxon>Bacteria</taxon>
        <taxon>Pseudomonadati</taxon>
        <taxon>Bdellovibrionota</taxon>
        <taxon>Bacteriovoracia</taxon>
        <taxon>Bacteriovoracales</taxon>
        <taxon>Bacteriovoracaceae</taxon>
        <taxon>Peredibacter</taxon>
    </lineage>
</organism>
<accession>A0AAX4HKM2</accession>
<dbReference type="SUPFAM" id="SSF88874">
    <property type="entry name" value="Receptor-binding domain of short tail fibre protein gp12"/>
    <property type="match status" value="2"/>
</dbReference>
<dbReference type="Gene3D" id="3.90.1340.10">
    <property type="entry name" value="Phage tail collar domain"/>
    <property type="match status" value="1"/>
</dbReference>
<feature type="domain" description="Phage tail collar" evidence="3">
    <location>
        <begin position="862"/>
        <end position="919"/>
    </location>
</feature>
<evidence type="ECO:0000256" key="2">
    <source>
        <dbReference type="SAM" id="SignalP"/>
    </source>
</evidence>
<dbReference type="InterPro" id="IPR011083">
    <property type="entry name" value="Phage_tail_collar_dom"/>
</dbReference>
<protein>
    <submittedName>
        <fullName evidence="4">Phage tail protein</fullName>
    </submittedName>
</protein>
<dbReference type="Pfam" id="PF07484">
    <property type="entry name" value="Collar"/>
    <property type="match status" value="1"/>
</dbReference>
<proteinExistence type="predicted"/>
<feature type="compositionally biased region" description="Low complexity" evidence="1">
    <location>
        <begin position="960"/>
        <end position="973"/>
    </location>
</feature>
<name>A0AAX4HKM2_9BACT</name>
<evidence type="ECO:0000256" key="1">
    <source>
        <dbReference type="SAM" id="MobiDB-lite"/>
    </source>
</evidence>
<evidence type="ECO:0000313" key="5">
    <source>
        <dbReference type="Proteomes" id="UP001324634"/>
    </source>
</evidence>
<dbReference type="EMBL" id="CP139487">
    <property type="protein sequence ID" value="WPU63776.1"/>
    <property type="molecule type" value="Genomic_DNA"/>
</dbReference>
<dbReference type="RefSeq" id="WP_321391152.1">
    <property type="nucleotide sequence ID" value="NZ_CP139487.1"/>
</dbReference>
<feature type="region of interest" description="Disordered" evidence="1">
    <location>
        <begin position="939"/>
        <end position="977"/>
    </location>
</feature>
<evidence type="ECO:0000259" key="3">
    <source>
        <dbReference type="Pfam" id="PF07484"/>
    </source>
</evidence>
<keyword evidence="5" id="KW-1185">Reference proteome</keyword>
<gene>
    <name evidence="4" type="ORF">SOO65_13865</name>
</gene>
<dbReference type="AlphaFoldDB" id="A0AAX4HKM2"/>
<sequence length="1082" mass="110211">MKFSLVGLLTVISLLSAANAESLSYSGRLVNTNGSPIVGPVNLRFDLASTADTSVVLCNQDINNVALTNGVFHVKLDLDCGTPTLSQVLASITTPSSPAIRVTNLTASKAYSFQELHAVPSAQVAHGLSKLNANNNEVLTWTGSKWEPKPIVGATGGTVTDITAGSGLSGGTITNSGTIAISNSGVTDSHLAGNISRSKLASGTPNYVLANNGSGVMSELAFLGLTQGGTGANNAADARTNLGLNALSSLTPGLAWNQALVSDLTPCMGTDKLTLTAGPTVTFACVPDVSVDNSKLPLAGGTMSGNIDMGTNKITNLAMPSAMTDAATKNYVDTAISGANSWTVSGSNIYNSNAGNVGIGATNPVQKLHVNGKVVVKPDFGTPNSPTADAVASFDREVGPVAINLFTSNSNTASVYFGDTATISSGAIKYYVHSGDPTTQQMDFFVNNIKNLSITGSGKVDVQTLLRLKSDNTKYITLRAPASLASDLSMSLPGTSGSSGQALITDGSGNLSWATVATGASAVGGDLSGTMSSATIINSAVTSAKIADGTIVDDDIAAGAAISQSKISGLAASFTAKENSITAGTTAQYWRGDKTWQTLNTSVVPEVTNLYYTDARVRAAPLTGLSTTAGVVSATDTVLQAIGKLTGNQTGFVAKTGDTMSGPLAMGNQKITGLGTPTAGTDAATKTYVDSKATQWITTGSDIYYNLGDVGVGTATPAAELHVVDSTDSQAYVRIDSARSVNGASTAVVEMNATASPAPANKKNFQIMNVNGTTGNQLTVMATNDDLSQKGKRVTITHDGDVAIGATAAPAAKLEVEGGVKIGNDSGTCNASKQGTMRFVGGNFEGCDGVSWVTMGSSTPAGQVATYAMSTCPSGWIKANGAAVSRTTYAGLFAAVGTTWGAGDGSTTFNLPDLRGEFVRGWDDGRGVDTGRAIASAQADDYKSHNHTGSSASAGDHAHTGTTSTNGNHTHGAWTSTDGHHGHSINALFPWDSSVLTTNDWSTDAILGTDNAPGNNGFRSTNQGTDGAGNHSHSVGMNGAGDHAHTFTTSTTGAHTHTVTVNASGGTETRPRNKALLYCIKY</sequence>
<dbReference type="KEGG" id="psti:SOO65_13865"/>
<feature type="signal peptide" evidence="2">
    <location>
        <begin position="1"/>
        <end position="20"/>
    </location>
</feature>
<dbReference type="Proteomes" id="UP001324634">
    <property type="component" value="Chromosome"/>
</dbReference>
<keyword evidence="2" id="KW-0732">Signal</keyword>
<feature type="chain" id="PRO_5043489366" evidence="2">
    <location>
        <begin position="21"/>
        <end position="1082"/>
    </location>
</feature>